<dbReference type="InterPro" id="IPR018980">
    <property type="entry name" value="FERM_PH-like_C"/>
</dbReference>
<dbReference type="InterPro" id="IPR011993">
    <property type="entry name" value="PH-like_dom_sf"/>
</dbReference>
<dbReference type="PROSITE" id="PS50057">
    <property type="entry name" value="FERM_3"/>
    <property type="match status" value="1"/>
</dbReference>
<dbReference type="InterPro" id="IPR018979">
    <property type="entry name" value="FERM_N"/>
</dbReference>
<dbReference type="Pfam" id="PF13358">
    <property type="entry name" value="DDE_3"/>
    <property type="match status" value="1"/>
</dbReference>
<dbReference type="FunFam" id="1.20.80.10:FF:000005">
    <property type="entry name" value="FERM, RhoGEF and pleckstrin domain-containing protein 1"/>
    <property type="match status" value="1"/>
</dbReference>
<feature type="region of interest" description="Disordered" evidence="2">
    <location>
        <begin position="539"/>
        <end position="583"/>
    </location>
</feature>
<dbReference type="Gene3D" id="3.60.10.10">
    <property type="entry name" value="Endonuclease/exonuclease/phosphatase"/>
    <property type="match status" value="2"/>
</dbReference>
<evidence type="ECO:0000313" key="5">
    <source>
        <dbReference type="Proteomes" id="UP000290572"/>
    </source>
</evidence>
<dbReference type="GO" id="GO:0003676">
    <property type="term" value="F:nucleic acid binding"/>
    <property type="evidence" value="ECO:0007669"/>
    <property type="project" value="InterPro"/>
</dbReference>
<proteinExistence type="predicted"/>
<dbReference type="SUPFAM" id="SSF54236">
    <property type="entry name" value="Ubiquitin-like"/>
    <property type="match status" value="1"/>
</dbReference>
<dbReference type="InterPro" id="IPR019749">
    <property type="entry name" value="Band_41_domain"/>
</dbReference>
<feature type="coiled-coil region" evidence="1">
    <location>
        <begin position="272"/>
        <end position="299"/>
    </location>
</feature>
<dbReference type="InterPro" id="IPR035963">
    <property type="entry name" value="FERM_2"/>
</dbReference>
<dbReference type="InterPro" id="IPR036691">
    <property type="entry name" value="Endo/exonu/phosph_ase_sf"/>
</dbReference>
<evidence type="ECO:0000256" key="2">
    <source>
        <dbReference type="SAM" id="MobiDB-lite"/>
    </source>
</evidence>
<feature type="compositionally biased region" description="Basic and acidic residues" evidence="2">
    <location>
        <begin position="973"/>
        <end position="983"/>
    </location>
</feature>
<dbReference type="GO" id="GO:0003824">
    <property type="term" value="F:catalytic activity"/>
    <property type="evidence" value="ECO:0007669"/>
    <property type="project" value="InterPro"/>
</dbReference>
<dbReference type="InterPro" id="IPR051835">
    <property type="entry name" value="RAC1-GEF"/>
</dbReference>
<dbReference type="Pfam" id="PF08736">
    <property type="entry name" value="FA"/>
    <property type="match status" value="1"/>
</dbReference>
<dbReference type="InterPro" id="IPR014847">
    <property type="entry name" value="FA"/>
</dbReference>
<dbReference type="PANTHER" id="PTHR45858">
    <property type="entry name" value="FERM DOMAIN CONTAINING PROTEIN"/>
    <property type="match status" value="1"/>
</dbReference>
<name>A0A498NE71_LABRO</name>
<keyword evidence="1" id="KW-0175">Coiled coil</keyword>
<dbReference type="SUPFAM" id="SSF50729">
    <property type="entry name" value="PH domain-like"/>
    <property type="match status" value="1"/>
</dbReference>
<dbReference type="Proteomes" id="UP000290572">
    <property type="component" value="Unassembled WGS sequence"/>
</dbReference>
<feature type="domain" description="FERM" evidence="3">
    <location>
        <begin position="1172"/>
        <end position="1536"/>
    </location>
</feature>
<dbReference type="PANTHER" id="PTHR45858:SF1">
    <property type="entry name" value="FERM DOMAIN-CONTAINING PROTEIN 7"/>
    <property type="match status" value="1"/>
</dbReference>
<dbReference type="GO" id="GO:0005085">
    <property type="term" value="F:guanyl-nucleotide exchange factor activity"/>
    <property type="evidence" value="ECO:0007669"/>
    <property type="project" value="TreeGrafter"/>
</dbReference>
<comment type="caution">
    <text evidence="4">The sequence shown here is derived from an EMBL/GenBank/DDBJ whole genome shotgun (WGS) entry which is preliminary data.</text>
</comment>
<dbReference type="STRING" id="84645.A0A498NE71"/>
<dbReference type="Pfam" id="PF09379">
    <property type="entry name" value="FERM_N"/>
    <property type="match status" value="1"/>
</dbReference>
<dbReference type="SMART" id="SM01196">
    <property type="entry name" value="FERM_C"/>
    <property type="match status" value="1"/>
</dbReference>
<dbReference type="InterPro" id="IPR019748">
    <property type="entry name" value="FERM_central"/>
</dbReference>
<dbReference type="CDD" id="cd14473">
    <property type="entry name" value="FERM_B-lobe"/>
    <property type="match status" value="1"/>
</dbReference>
<protein>
    <submittedName>
        <fullName evidence="4">FERM domain-containing 7-like protein</fullName>
    </submittedName>
</protein>
<dbReference type="Gene3D" id="3.10.20.90">
    <property type="entry name" value="Phosphatidylinositol 3-kinase Catalytic Subunit, Chain A, domain 1"/>
    <property type="match status" value="1"/>
</dbReference>
<dbReference type="SMART" id="SM00295">
    <property type="entry name" value="B41"/>
    <property type="match status" value="1"/>
</dbReference>
<dbReference type="Pfam" id="PF03372">
    <property type="entry name" value="Exo_endo_phos"/>
    <property type="match status" value="1"/>
</dbReference>
<reference evidence="4 5" key="1">
    <citation type="submission" date="2018-03" db="EMBL/GenBank/DDBJ databases">
        <title>Draft genome sequence of Rohu Carp (Labeo rohita).</title>
        <authorList>
            <person name="Das P."/>
            <person name="Kushwaha B."/>
            <person name="Joshi C.G."/>
            <person name="Kumar D."/>
            <person name="Nagpure N.S."/>
            <person name="Sahoo L."/>
            <person name="Das S.P."/>
            <person name="Bit A."/>
            <person name="Patnaik S."/>
            <person name="Meher P.K."/>
            <person name="Jayasankar P."/>
            <person name="Koringa P.G."/>
            <person name="Patel N.V."/>
            <person name="Hinsu A.T."/>
            <person name="Kumar R."/>
            <person name="Pandey M."/>
            <person name="Agarwal S."/>
            <person name="Srivastava S."/>
            <person name="Singh M."/>
            <person name="Iquebal M.A."/>
            <person name="Jaiswal S."/>
            <person name="Angadi U.B."/>
            <person name="Kumar N."/>
            <person name="Raza M."/>
            <person name="Shah T.M."/>
            <person name="Rai A."/>
            <person name="Jena J.K."/>
        </authorList>
    </citation>
    <scope>NUCLEOTIDE SEQUENCE [LARGE SCALE GENOMIC DNA]</scope>
    <source>
        <strain evidence="4">DASCIFA01</strain>
        <tissue evidence="4">Testis</tissue>
    </source>
</reference>
<evidence type="ECO:0000259" key="3">
    <source>
        <dbReference type="PROSITE" id="PS50057"/>
    </source>
</evidence>
<feature type="region of interest" description="Disordered" evidence="2">
    <location>
        <begin position="1814"/>
        <end position="1839"/>
    </location>
</feature>
<dbReference type="InterPro" id="IPR038717">
    <property type="entry name" value="Tc1-like_DDE_dom"/>
</dbReference>
<dbReference type="InterPro" id="IPR036397">
    <property type="entry name" value="RNaseH_sf"/>
</dbReference>
<feature type="coiled-coil region" evidence="1">
    <location>
        <begin position="887"/>
        <end position="921"/>
    </location>
</feature>
<dbReference type="Gene3D" id="3.30.420.10">
    <property type="entry name" value="Ribonuclease H-like superfamily/Ribonuclease H"/>
    <property type="match status" value="1"/>
</dbReference>
<dbReference type="Pfam" id="PF09380">
    <property type="entry name" value="FERM_C"/>
    <property type="match status" value="1"/>
</dbReference>
<feature type="compositionally biased region" description="Basic and acidic residues" evidence="2">
    <location>
        <begin position="1766"/>
        <end position="1775"/>
    </location>
</feature>
<dbReference type="InterPro" id="IPR000299">
    <property type="entry name" value="FERM_domain"/>
</dbReference>
<dbReference type="Gene3D" id="2.30.29.30">
    <property type="entry name" value="Pleckstrin-homology domain (PH domain)/Phosphotyrosine-binding domain (PTB)"/>
    <property type="match status" value="1"/>
</dbReference>
<organism evidence="4 5">
    <name type="scientific">Labeo rohita</name>
    <name type="common">Indian major carp</name>
    <name type="synonym">Cyprinus rohita</name>
    <dbReference type="NCBI Taxonomy" id="84645"/>
    <lineage>
        <taxon>Eukaryota</taxon>
        <taxon>Metazoa</taxon>
        <taxon>Chordata</taxon>
        <taxon>Craniata</taxon>
        <taxon>Vertebrata</taxon>
        <taxon>Euteleostomi</taxon>
        <taxon>Actinopterygii</taxon>
        <taxon>Neopterygii</taxon>
        <taxon>Teleostei</taxon>
        <taxon>Ostariophysi</taxon>
        <taxon>Cypriniformes</taxon>
        <taxon>Cyprinidae</taxon>
        <taxon>Labeoninae</taxon>
        <taxon>Labeonini</taxon>
        <taxon>Labeo</taxon>
    </lineage>
</organism>
<dbReference type="Pfam" id="PF00373">
    <property type="entry name" value="FERM_M"/>
    <property type="match status" value="1"/>
</dbReference>
<dbReference type="InterPro" id="IPR005135">
    <property type="entry name" value="Endo/exonuclease/phosphatase"/>
</dbReference>
<sequence length="1839" mass="208215">MELEVEGAHHVFIYVDEAGFNLSKVRRRGRNLIGYRATITVPGQRGANITMCAAISNDGVLCHIPTIGPYNTERLITFLNALHERLIPPEERGLLRPGMPLFIIIWDNVAFHHSRLVKEFFSAWRWKVYDHHSYEQMPLLNAMTAAAQEIGAEECQVPPLSSSTMGVADKLCDELYRWIEEQEKCADHLMALANELENMREVITAGQFVGNTTTVVGSAALVGSGIATLLTGGLAAPLVALAAGITAGVGTATSFTCSIVEDWRSSSTMKKAEETGDQIKQIQNNIKMLQKKLQEECESQGFKASFSDDVQCEITVRILKAMAKRSGRDVLLSCLRSLLKSDGMATDMKGLIYTHEEINSPDTSRFFCTVGSLLLLLGYVEISKYYHKTAAKIEGTACSSLINVGKGAGQRAVQGTVQVTAGILGLIFTVPDLAKNCEELIENKHQTEASTFLKTKANEIREAVKKLKKQLKELQEMLKQIPEIEWHIDLAQEMFGSQIYTRGTICIEYKQTQKQDMKRFTRRFILLCTNNIGVTEYGGSTCKDKSGGNKRQKKKATSTEDRKLKPQWKPAFQSEPPQKSKTKVKELRLRLPKILMSNVRSLSNKKEELKELMEDVENFNSDLMFFTETWFNSNSQMNPFKIHMLYRFDRDRRLTGKSKGGGLMMLVKEAWATDVKVENIMITPDYELMVVSIIPHDHPADAPPLIFIHVYVPGPNFTQAAIDIAGFYYDAVEMNPGAPVFLLGDFNRIDFTGLLDLDQYVSCPTRYNKILDKCYGNLPDAYQSECRPPLGKSDHNVIKLNPKNSSEKKDFPPFSSSTMGVADELCDELYRWIKKQEKCAAHLVALANELEEIREVTGGVFGLIISVPDLINNCEELVKNKHQTEASTRLRTKANEIREAVKELKKQLNELQEMLEQIPEMEYHIHLTQEMFGSQIYTRGTICIEYKQTQKQDTRFIVICTKDIRVTECGGSKSKDKSGDNKNKRQKTNATSTEDRNLKQQRKPAFQSEPPQKSKTKFWLSGFRLRLPKILMSNVRSLSNKQEELKELMEDVGNFNNDLMFFTETWFNISSHINPFKRYKIFRVDRDVQHTGKRRGGGLMMLVNEAWATNVKVEKMKNSPNYELMVVSIIPHDHPEDAPPLTFIHVYVPGPNFAKAAIDIAGFYYDAVERYPGAPVFLLGDFNRCDITPHLDLEQYVSCPTRYNNTLDKCYGNVPGAYRSKCRPPLGRVSIDTGDMSMSCRRKQPELFKSENTQKPQKDSLFALRVVFLDDSEHVFEMEQRVLGKDFFSAVCGHLKLVEREYFGLEFRHHCGSYIKQDLCNGSLTCNDNSAALLVSYLLQAEIGDYVEELDKQHLDNKRYIPNQECLHKKIMRFHKRHRGQSPAEADSQLLEVARKLDMYGIRPQAASDGEDMRINLAVTHSGVLVFQASHKDTLEFSMAGRDVCKAFWKMCVEYHAFFRLSEEPKGKQKSLLYSKGSCFRYSGRTQKQLLDFAKKSEKNNLPFQRKYCRDYYDSRQCRSSPDLLTDVSKQAYEQQSCGFPHAGSAMRSQSAVEVLVSSEPEVSQASSLRPFHSEADAGPCAQREHRNNWRARCRCCSSQRGRLNRQQLVLLYPNQPHACLHPLLPVCPSFALDHSCAPVLVPCCSHMTHQMPPATACFLDDAMRSSSFSGSSYASPALINWQRYAGIGWPLVPGFYVAGSFGERDQEELGHFSDDCSYQTGLPRRSYSQSDVRLLCEPAEFRPLGHYPHLSRRQGLTRPTYLPVHSERPTDGSRSELSQSDSDPDVVCSFYCPGISRLVRSTPLARMRISSGSLQLDEEEERSFSNESVTAVKGRHKS</sequence>
<dbReference type="SMART" id="SM01195">
    <property type="entry name" value="FA"/>
    <property type="match status" value="1"/>
</dbReference>
<feature type="coiled-coil region" evidence="1">
    <location>
        <begin position="450"/>
        <end position="484"/>
    </location>
</feature>
<keyword evidence="5" id="KW-1185">Reference proteome</keyword>
<evidence type="ECO:0000256" key="1">
    <source>
        <dbReference type="SAM" id="Coils"/>
    </source>
</evidence>
<feature type="region of interest" description="Disordered" evidence="2">
    <location>
        <begin position="969"/>
        <end position="1014"/>
    </location>
</feature>
<dbReference type="SUPFAM" id="SSF56219">
    <property type="entry name" value="DNase I-like"/>
    <property type="match status" value="2"/>
</dbReference>
<dbReference type="InterPro" id="IPR014352">
    <property type="entry name" value="FERM/acyl-CoA-bd_prot_sf"/>
</dbReference>
<dbReference type="EMBL" id="QBIY01011857">
    <property type="protein sequence ID" value="RXN28485.1"/>
    <property type="molecule type" value="Genomic_DNA"/>
</dbReference>
<gene>
    <name evidence="4" type="ORF">ROHU_019086</name>
</gene>
<dbReference type="SUPFAM" id="SSF47031">
    <property type="entry name" value="Second domain of FERM"/>
    <property type="match status" value="1"/>
</dbReference>
<dbReference type="Gene3D" id="1.20.80.10">
    <property type="match status" value="1"/>
</dbReference>
<feature type="region of interest" description="Disordered" evidence="2">
    <location>
        <begin position="1759"/>
        <end position="1784"/>
    </location>
</feature>
<dbReference type="InterPro" id="IPR029071">
    <property type="entry name" value="Ubiquitin-like_domsf"/>
</dbReference>
<evidence type="ECO:0000313" key="4">
    <source>
        <dbReference type="EMBL" id="RXN28485.1"/>
    </source>
</evidence>
<accession>A0A498NE71</accession>